<protein>
    <submittedName>
        <fullName evidence="1">Uncharacterized protein</fullName>
    </submittedName>
</protein>
<comment type="caution">
    <text evidence="1">The sequence shown here is derived from an EMBL/GenBank/DDBJ whole genome shotgun (WGS) entry which is preliminary data.</text>
</comment>
<organism evidence="1">
    <name type="scientific">human gut metagenome</name>
    <dbReference type="NCBI Taxonomy" id="408170"/>
    <lineage>
        <taxon>unclassified sequences</taxon>
        <taxon>metagenomes</taxon>
        <taxon>organismal metagenomes</taxon>
    </lineage>
</organism>
<evidence type="ECO:0000313" key="1">
    <source>
        <dbReference type="EMBL" id="EKC68034.1"/>
    </source>
</evidence>
<sequence>ARPSRRAGNFVSAEYNYYDNWFINPTQTRDSIYERVIS</sequence>
<dbReference type="AlphaFoldDB" id="K1TKD0"/>
<name>K1TKD0_9ZZZZ</name>
<reference evidence="1" key="1">
    <citation type="journal article" date="2013" name="Environ. Microbiol.">
        <title>Microbiota from the distal guts of lean and obese adolescents exhibit partial functional redundancy besides clear differences in community structure.</title>
        <authorList>
            <person name="Ferrer M."/>
            <person name="Ruiz A."/>
            <person name="Lanza F."/>
            <person name="Haange S.B."/>
            <person name="Oberbach A."/>
            <person name="Till H."/>
            <person name="Bargiela R."/>
            <person name="Campoy C."/>
            <person name="Segura M.T."/>
            <person name="Richter M."/>
            <person name="von Bergen M."/>
            <person name="Seifert J."/>
            <person name="Suarez A."/>
        </authorList>
    </citation>
    <scope>NUCLEOTIDE SEQUENCE</scope>
</reference>
<proteinExistence type="predicted"/>
<feature type="non-terminal residue" evidence="1">
    <location>
        <position position="1"/>
    </location>
</feature>
<gene>
    <name evidence="1" type="ORF">OBE_05145</name>
</gene>
<accession>K1TKD0</accession>
<dbReference type="EMBL" id="AJWZ01003515">
    <property type="protein sequence ID" value="EKC68034.1"/>
    <property type="molecule type" value="Genomic_DNA"/>
</dbReference>